<name>A0ABN4WT64_9HYPH</name>
<dbReference type="RefSeq" id="WP_077290209.1">
    <property type="nucleotide sequence ID" value="NZ_CP019630.1"/>
</dbReference>
<evidence type="ECO:0000313" key="1">
    <source>
        <dbReference type="EMBL" id="AQQ02423.1"/>
    </source>
</evidence>
<evidence type="ECO:0000313" key="2">
    <source>
        <dbReference type="Proteomes" id="UP000188174"/>
    </source>
</evidence>
<accession>A0ABN4WT64</accession>
<dbReference type="Proteomes" id="UP000188174">
    <property type="component" value="Chromosome"/>
</dbReference>
<keyword evidence="2" id="KW-1185">Reference proteome</keyword>
<organism evidence="1 2">
    <name type="scientific">Roseibium algicola</name>
    <dbReference type="NCBI Taxonomy" id="2857014"/>
    <lineage>
        <taxon>Bacteria</taxon>
        <taxon>Pseudomonadati</taxon>
        <taxon>Pseudomonadota</taxon>
        <taxon>Alphaproteobacteria</taxon>
        <taxon>Hyphomicrobiales</taxon>
        <taxon>Stappiaceae</taxon>
        <taxon>Roseibium</taxon>
    </lineage>
</organism>
<proteinExistence type="predicted"/>
<reference evidence="1 2" key="1">
    <citation type="submission" date="2017-02" db="EMBL/GenBank/DDBJ databases">
        <authorList>
            <person name="Jeong S."/>
        </authorList>
    </citation>
    <scope>NUCLEOTIDE SEQUENCE [LARGE SCALE GENOMIC DNA]</scope>
    <source>
        <strain evidence="1 2">RMAR6-6</strain>
    </source>
</reference>
<sequence length="101" mass="11236">MQITETFELTVTCDGIAFCEREAEVTISLEDDGCGDLAWHVERVEVENLAGTGWLRWDYKDTRGDGFRAKLGGAFFAAALSDPLIDEFAANQWRDAMQEAA</sequence>
<gene>
    <name evidence="1" type="ORF">B0E33_01460</name>
</gene>
<protein>
    <submittedName>
        <fullName evidence="1">Uncharacterized protein</fullName>
    </submittedName>
</protein>
<dbReference type="EMBL" id="CP019630">
    <property type="protein sequence ID" value="AQQ02423.1"/>
    <property type="molecule type" value="Genomic_DNA"/>
</dbReference>